<evidence type="ECO:0000256" key="7">
    <source>
        <dbReference type="PIRSR" id="PIRSR627057-2"/>
    </source>
</evidence>
<keyword evidence="2 7" id="KW-0479">Metal-binding</keyword>
<evidence type="ECO:0000259" key="11">
    <source>
        <dbReference type="Pfam" id="PF16491"/>
    </source>
</evidence>
<feature type="active site" evidence="6">
    <location>
        <position position="281"/>
    </location>
</feature>
<keyword evidence="9" id="KW-0812">Transmembrane</keyword>
<dbReference type="RefSeq" id="WP_202767468.1">
    <property type="nucleotide sequence ID" value="NZ_JAESWA010000022.1"/>
</dbReference>
<evidence type="ECO:0000313" key="13">
    <source>
        <dbReference type="Proteomes" id="UP000623681"/>
    </source>
</evidence>
<evidence type="ECO:0000256" key="3">
    <source>
        <dbReference type="ARBA" id="ARBA00022801"/>
    </source>
</evidence>
<feature type="transmembrane region" description="Helical" evidence="9">
    <location>
        <begin position="5"/>
        <end position="26"/>
    </location>
</feature>
<evidence type="ECO:0000259" key="10">
    <source>
        <dbReference type="Pfam" id="PF01435"/>
    </source>
</evidence>
<dbReference type="Pfam" id="PF01435">
    <property type="entry name" value="Peptidase_M48"/>
    <property type="match status" value="1"/>
</dbReference>
<feature type="binding site" evidence="7">
    <location>
        <position position="280"/>
    </location>
    <ligand>
        <name>Zn(2+)</name>
        <dbReference type="ChEBI" id="CHEBI:29105"/>
        <note>catalytic</note>
    </ligand>
</feature>
<feature type="binding site" evidence="7">
    <location>
        <position position="355"/>
    </location>
    <ligand>
        <name>Zn(2+)</name>
        <dbReference type="ChEBI" id="CHEBI:29105"/>
        <note>catalytic</note>
    </ligand>
</feature>
<keyword evidence="1 8" id="KW-0645">Protease</keyword>
<evidence type="ECO:0000256" key="6">
    <source>
        <dbReference type="PIRSR" id="PIRSR627057-1"/>
    </source>
</evidence>
<dbReference type="InterPro" id="IPR001915">
    <property type="entry name" value="Peptidase_M48"/>
</dbReference>
<dbReference type="InterPro" id="IPR032456">
    <property type="entry name" value="Peptidase_M48_N"/>
</dbReference>
<feature type="active site" description="Proton donor" evidence="6">
    <location>
        <position position="359"/>
    </location>
</feature>
<dbReference type="InterPro" id="IPR027057">
    <property type="entry name" value="CAXX_Prtase_1"/>
</dbReference>
<accession>A0A937FIJ5</accession>
<feature type="transmembrane region" description="Helical" evidence="9">
    <location>
        <begin position="328"/>
        <end position="350"/>
    </location>
</feature>
<evidence type="ECO:0000256" key="4">
    <source>
        <dbReference type="ARBA" id="ARBA00022833"/>
    </source>
</evidence>
<comment type="cofactor">
    <cofactor evidence="7 8">
        <name>Zn(2+)</name>
        <dbReference type="ChEBI" id="CHEBI:29105"/>
    </cofactor>
    <text evidence="7 8">Binds 1 zinc ion per subunit.</text>
</comment>
<feature type="domain" description="Peptidase M48" evidence="10">
    <location>
        <begin position="211"/>
        <end position="408"/>
    </location>
</feature>
<organism evidence="12 13">
    <name type="scientific">Clostridium paridis</name>
    <dbReference type="NCBI Taxonomy" id="2803863"/>
    <lineage>
        <taxon>Bacteria</taxon>
        <taxon>Bacillati</taxon>
        <taxon>Bacillota</taxon>
        <taxon>Clostridia</taxon>
        <taxon>Eubacteriales</taxon>
        <taxon>Clostridiaceae</taxon>
        <taxon>Clostridium</taxon>
    </lineage>
</organism>
<evidence type="ECO:0000256" key="2">
    <source>
        <dbReference type="ARBA" id="ARBA00022723"/>
    </source>
</evidence>
<dbReference type="Gene3D" id="3.30.2010.10">
    <property type="entry name" value="Metalloproteases ('zincins'), catalytic domain"/>
    <property type="match status" value="1"/>
</dbReference>
<evidence type="ECO:0000256" key="9">
    <source>
        <dbReference type="SAM" id="Phobius"/>
    </source>
</evidence>
<dbReference type="EMBL" id="JAESWA010000022">
    <property type="protein sequence ID" value="MBL4932091.1"/>
    <property type="molecule type" value="Genomic_DNA"/>
</dbReference>
<feature type="binding site" evidence="7">
    <location>
        <position position="284"/>
    </location>
    <ligand>
        <name>Zn(2+)</name>
        <dbReference type="ChEBI" id="CHEBI:29105"/>
        <note>catalytic</note>
    </ligand>
</feature>
<feature type="transmembrane region" description="Helical" evidence="9">
    <location>
        <begin position="294"/>
        <end position="316"/>
    </location>
</feature>
<feature type="domain" description="CAAX prenyl protease 1 N-terminal" evidence="11">
    <location>
        <begin position="70"/>
        <end position="206"/>
    </location>
</feature>
<protein>
    <submittedName>
        <fullName evidence="12">M48 family metallopeptidase</fullName>
    </submittedName>
</protein>
<dbReference type="GO" id="GO:0071586">
    <property type="term" value="P:CAAX-box protein processing"/>
    <property type="evidence" value="ECO:0007669"/>
    <property type="project" value="InterPro"/>
</dbReference>
<evidence type="ECO:0000256" key="8">
    <source>
        <dbReference type="RuleBase" id="RU003983"/>
    </source>
</evidence>
<dbReference type="GO" id="GO:0046872">
    <property type="term" value="F:metal ion binding"/>
    <property type="evidence" value="ECO:0007669"/>
    <property type="project" value="UniProtKB-KW"/>
</dbReference>
<dbReference type="CDD" id="cd07343">
    <property type="entry name" value="M48A_Zmpste24p_like"/>
    <property type="match status" value="1"/>
</dbReference>
<name>A0A937FIJ5_9CLOT</name>
<evidence type="ECO:0000256" key="1">
    <source>
        <dbReference type="ARBA" id="ARBA00022670"/>
    </source>
</evidence>
<keyword evidence="9" id="KW-0472">Membrane</keyword>
<keyword evidence="4 7" id="KW-0862">Zinc</keyword>
<keyword evidence="9" id="KW-1133">Transmembrane helix</keyword>
<comment type="caution">
    <text evidence="12">The sequence shown here is derived from an EMBL/GenBank/DDBJ whole genome shotgun (WGS) entry which is preliminary data.</text>
</comment>
<keyword evidence="3 8" id="KW-0378">Hydrolase</keyword>
<dbReference type="GO" id="GO:0004222">
    <property type="term" value="F:metalloendopeptidase activity"/>
    <property type="evidence" value="ECO:0007669"/>
    <property type="project" value="InterPro"/>
</dbReference>
<evidence type="ECO:0000313" key="12">
    <source>
        <dbReference type="EMBL" id="MBL4932091.1"/>
    </source>
</evidence>
<sequence>MKKFLLRLLVFLSITFFITMAFTLFLESKYKGQFHSDKKVEIKIEKDKIIPPVETSLVKANYAFSKGYFLLSIGLSIIFPIFIIKCGIIEIVENKFLKRNNYIREGIIIGVIYYLTNFIIFFPLTFFSSFYRLKLVGLLNYDFFSWLLDLFKNEALNFVLTTLSAAILYYIFRKFKLWPLLVVIFTGFSVILGTFIFPFVVDPLLNEITPMQNKELEYKIKDLAHREGIDNISVYQVKMSDQTSALNAYMTGIFSSKRIVVWDTTLNNLDESQILSVVAHEIGHYKLNHIPKGIALEFLLGALTYFPAYFLTFVIAKRNKRAIKGPYGLAYILLFSTLIGMILNPISLYYSRKIELDADKFAIQITKDNLTNGILELKFMETNLSPYDVDKWYKILRFDHPTAKERIDLANSYDK</sequence>
<feature type="transmembrane region" description="Helical" evidence="9">
    <location>
        <begin position="155"/>
        <end position="172"/>
    </location>
</feature>
<feature type="transmembrane region" description="Helical" evidence="9">
    <location>
        <begin position="179"/>
        <end position="201"/>
    </location>
</feature>
<dbReference type="PANTHER" id="PTHR10120">
    <property type="entry name" value="CAAX PRENYL PROTEASE 1"/>
    <property type="match status" value="1"/>
</dbReference>
<feature type="transmembrane region" description="Helical" evidence="9">
    <location>
        <begin position="107"/>
        <end position="131"/>
    </location>
</feature>
<proteinExistence type="inferred from homology"/>
<dbReference type="Pfam" id="PF16491">
    <property type="entry name" value="Peptidase_M48_N"/>
    <property type="match status" value="1"/>
</dbReference>
<dbReference type="AlphaFoldDB" id="A0A937FIJ5"/>
<keyword evidence="5 8" id="KW-0482">Metalloprotease</keyword>
<comment type="similarity">
    <text evidence="8">Belongs to the peptidase M48 family.</text>
</comment>
<gene>
    <name evidence="12" type="ORF">JK634_09770</name>
</gene>
<evidence type="ECO:0000256" key="5">
    <source>
        <dbReference type="ARBA" id="ARBA00023049"/>
    </source>
</evidence>
<feature type="transmembrane region" description="Helical" evidence="9">
    <location>
        <begin position="67"/>
        <end position="86"/>
    </location>
</feature>
<dbReference type="Proteomes" id="UP000623681">
    <property type="component" value="Unassembled WGS sequence"/>
</dbReference>
<keyword evidence="13" id="KW-1185">Reference proteome</keyword>
<reference evidence="12" key="1">
    <citation type="submission" date="2021-01" db="EMBL/GenBank/DDBJ databases">
        <title>Genome public.</title>
        <authorList>
            <person name="Liu C."/>
            <person name="Sun Q."/>
        </authorList>
    </citation>
    <scope>NUCLEOTIDE SEQUENCE</scope>
    <source>
        <strain evidence="12">YIM B02565</strain>
    </source>
</reference>